<keyword evidence="3" id="KW-1185">Reference proteome</keyword>
<dbReference type="AlphaFoldDB" id="A0A941IE54"/>
<feature type="transmembrane region" description="Helical" evidence="1">
    <location>
        <begin position="31"/>
        <end position="49"/>
    </location>
</feature>
<keyword evidence="1" id="KW-0812">Transmembrane</keyword>
<organism evidence="2 3">
    <name type="scientific">Undibacterium fentianense</name>
    <dbReference type="NCBI Taxonomy" id="2828728"/>
    <lineage>
        <taxon>Bacteria</taxon>
        <taxon>Pseudomonadati</taxon>
        <taxon>Pseudomonadota</taxon>
        <taxon>Betaproteobacteria</taxon>
        <taxon>Burkholderiales</taxon>
        <taxon>Oxalobacteraceae</taxon>
        <taxon>Undibacterium</taxon>
    </lineage>
</organism>
<dbReference type="EMBL" id="JAGSPJ010000001">
    <property type="protein sequence ID" value="MBR7799052.1"/>
    <property type="molecule type" value="Genomic_DNA"/>
</dbReference>
<accession>A0A941IE54</accession>
<dbReference type="RefSeq" id="WP_212674160.1">
    <property type="nucleotide sequence ID" value="NZ_JAGSPJ010000001.1"/>
</dbReference>
<gene>
    <name evidence="2" type="ORF">KDM90_03490</name>
</gene>
<keyword evidence="1" id="KW-1133">Transmembrane helix</keyword>
<comment type="caution">
    <text evidence="2">The sequence shown here is derived from an EMBL/GenBank/DDBJ whole genome shotgun (WGS) entry which is preliminary data.</text>
</comment>
<keyword evidence="1" id="KW-0472">Membrane</keyword>
<proteinExistence type="predicted"/>
<name>A0A941IE54_9BURK</name>
<sequence length="195" mass="21232">MSKKFSVDANYRFIAAYNEVNARIAQRQQALALYVTLVVSLLAALVALKSGEARGEVPVEWLMLGFPVASISLAFLNFKAESAITNLRRFLSALEQLENAHEELPSYNTHAKWAVGANKARRFHDYATAILVAGGNLIGLGAVAKIYPQRMADSSVAFALSVAIALIAVFVVLLSPQWSFRPDTMPDPSNSHSSH</sequence>
<evidence type="ECO:0000313" key="2">
    <source>
        <dbReference type="EMBL" id="MBR7799052.1"/>
    </source>
</evidence>
<feature type="transmembrane region" description="Helical" evidence="1">
    <location>
        <begin position="126"/>
        <end position="144"/>
    </location>
</feature>
<evidence type="ECO:0000313" key="3">
    <source>
        <dbReference type="Proteomes" id="UP000678545"/>
    </source>
</evidence>
<feature type="transmembrane region" description="Helical" evidence="1">
    <location>
        <begin position="156"/>
        <end position="175"/>
    </location>
</feature>
<reference evidence="2" key="1">
    <citation type="submission" date="2021-04" db="EMBL/GenBank/DDBJ databases">
        <title>novel species isolated from subtropical streams in China.</title>
        <authorList>
            <person name="Lu H."/>
        </authorList>
    </citation>
    <scope>NUCLEOTIDE SEQUENCE</scope>
    <source>
        <strain evidence="2">FT137W</strain>
    </source>
</reference>
<evidence type="ECO:0000256" key="1">
    <source>
        <dbReference type="SAM" id="Phobius"/>
    </source>
</evidence>
<dbReference type="Proteomes" id="UP000678545">
    <property type="component" value="Unassembled WGS sequence"/>
</dbReference>
<protein>
    <submittedName>
        <fullName evidence="2">Uncharacterized protein</fullName>
    </submittedName>
</protein>
<feature type="transmembrane region" description="Helical" evidence="1">
    <location>
        <begin position="61"/>
        <end position="78"/>
    </location>
</feature>